<evidence type="ECO:0000313" key="3">
    <source>
        <dbReference type="Proteomes" id="UP001054945"/>
    </source>
</evidence>
<organism evidence="2 3">
    <name type="scientific">Caerostris extrusa</name>
    <name type="common">Bark spider</name>
    <name type="synonym">Caerostris bankana</name>
    <dbReference type="NCBI Taxonomy" id="172846"/>
    <lineage>
        <taxon>Eukaryota</taxon>
        <taxon>Metazoa</taxon>
        <taxon>Ecdysozoa</taxon>
        <taxon>Arthropoda</taxon>
        <taxon>Chelicerata</taxon>
        <taxon>Arachnida</taxon>
        <taxon>Araneae</taxon>
        <taxon>Araneomorphae</taxon>
        <taxon>Entelegynae</taxon>
        <taxon>Araneoidea</taxon>
        <taxon>Araneidae</taxon>
        <taxon>Caerostris</taxon>
    </lineage>
</organism>
<keyword evidence="1" id="KW-1133">Transmembrane helix</keyword>
<keyword evidence="1" id="KW-0472">Membrane</keyword>
<comment type="caution">
    <text evidence="2">The sequence shown here is derived from an EMBL/GenBank/DDBJ whole genome shotgun (WGS) entry which is preliminary data.</text>
</comment>
<gene>
    <name evidence="2" type="primary">AVEN_149617_1</name>
    <name evidence="2" type="ORF">CEXT_140081</name>
</gene>
<sequence length="171" mass="19485">MKQKFKNQLFPILSIPDNTCIVLRFDNGTHPIIFFVIFLIFTYSPSRCVEIPKQWYWGQNTANINCNSLMSMEEQEAVEAIEIEHHEMTHFAGVEPKFDMNSHSHGSFLSNFSVSSCVISQTRFARMFVYGLLVVTCLPLIAGAAFTSIFIEDENYNACVVAFFTGKNTIF</sequence>
<feature type="transmembrane region" description="Helical" evidence="1">
    <location>
        <begin position="128"/>
        <end position="151"/>
    </location>
</feature>
<protein>
    <submittedName>
        <fullName evidence="2">Uncharacterized protein</fullName>
    </submittedName>
</protein>
<dbReference type="Proteomes" id="UP001054945">
    <property type="component" value="Unassembled WGS sequence"/>
</dbReference>
<accession>A0AAV4Y405</accession>
<dbReference type="EMBL" id="BPLR01018754">
    <property type="protein sequence ID" value="GIZ02053.1"/>
    <property type="molecule type" value="Genomic_DNA"/>
</dbReference>
<keyword evidence="1" id="KW-0812">Transmembrane</keyword>
<name>A0AAV4Y405_CAEEX</name>
<evidence type="ECO:0000313" key="2">
    <source>
        <dbReference type="EMBL" id="GIZ02053.1"/>
    </source>
</evidence>
<dbReference type="AlphaFoldDB" id="A0AAV4Y405"/>
<evidence type="ECO:0000256" key="1">
    <source>
        <dbReference type="SAM" id="Phobius"/>
    </source>
</evidence>
<reference evidence="2 3" key="1">
    <citation type="submission" date="2021-06" db="EMBL/GenBank/DDBJ databases">
        <title>Caerostris extrusa draft genome.</title>
        <authorList>
            <person name="Kono N."/>
            <person name="Arakawa K."/>
        </authorList>
    </citation>
    <scope>NUCLEOTIDE SEQUENCE [LARGE SCALE GENOMIC DNA]</scope>
</reference>
<proteinExistence type="predicted"/>
<keyword evidence="3" id="KW-1185">Reference proteome</keyword>